<evidence type="ECO:0000313" key="3">
    <source>
        <dbReference type="Proteomes" id="UP001497525"/>
    </source>
</evidence>
<feature type="region of interest" description="Disordered" evidence="1">
    <location>
        <begin position="240"/>
        <end position="333"/>
    </location>
</feature>
<proteinExistence type="predicted"/>
<protein>
    <submittedName>
        <fullName evidence="2">Uncharacterized protein</fullName>
    </submittedName>
</protein>
<feature type="compositionally biased region" description="Basic and acidic residues" evidence="1">
    <location>
        <begin position="107"/>
        <end position="119"/>
    </location>
</feature>
<dbReference type="Proteomes" id="UP001497525">
    <property type="component" value="Unassembled WGS sequence"/>
</dbReference>
<feature type="compositionally biased region" description="Basic and acidic residues" evidence="1">
    <location>
        <begin position="243"/>
        <end position="258"/>
    </location>
</feature>
<comment type="caution">
    <text evidence="2">The sequence shown here is derived from an EMBL/GenBank/DDBJ whole genome shotgun (WGS) entry which is preliminary data.</text>
</comment>
<sequence>MNESRLRFLITARFHELHQESDVSPILRASNELGSFAEDSHQLMSQESTTAETVQTSFPNHNLFGGCGVPTENNQGKKDKSSGMEDEITFVGTPLIAAGVEEDENEKLDGDLKHTKDNDSSILPNGTQSTRILSTPLSQRVTETASDLFCVSPIRDSVRSPERTKRIRPSSNSVKKHRSFKQTNGRRVPDENRTSESLPYVKSAEGYQTQYTSTLAVQPAPLLCNASVCLINSSDTEELTSDIPKEKLWTQERQDSSFEKPPMQAYNSSSSAATLDSSNQTNNRATQGLFEPEAVRDELKITGVLPNSSFSPSNGYSHPDSTRTSNEFEDSLDEAPPSLCVKQYPLDQDYENWKESKTKTVGDISLLDVGINARFGSFLALDL</sequence>
<evidence type="ECO:0000256" key="1">
    <source>
        <dbReference type="SAM" id="MobiDB-lite"/>
    </source>
</evidence>
<feature type="compositionally biased region" description="Polar residues" evidence="1">
    <location>
        <begin position="305"/>
        <end position="316"/>
    </location>
</feature>
<gene>
    <name evidence="2" type="ORF">CDAUBV1_LOCUS17041</name>
</gene>
<reference evidence="2" key="1">
    <citation type="submission" date="2024-06" db="EMBL/GenBank/DDBJ databases">
        <authorList>
            <person name="Liu X."/>
            <person name="Lenzi L."/>
            <person name="Haldenby T S."/>
            <person name="Uol C."/>
        </authorList>
    </citation>
    <scope>NUCLEOTIDE SEQUENCE</scope>
</reference>
<name>A0AAV2TXF8_CALDB</name>
<feature type="region of interest" description="Disordered" evidence="1">
    <location>
        <begin position="159"/>
        <end position="201"/>
    </location>
</feature>
<feature type="region of interest" description="Disordered" evidence="1">
    <location>
        <begin position="58"/>
        <end position="83"/>
    </location>
</feature>
<accession>A0AAV2TXF8</accession>
<dbReference type="AlphaFoldDB" id="A0AAV2TXF8"/>
<feature type="region of interest" description="Disordered" evidence="1">
    <location>
        <begin position="104"/>
        <end position="129"/>
    </location>
</feature>
<dbReference type="EMBL" id="CAXLJL010000933">
    <property type="protein sequence ID" value="CAL5141716.1"/>
    <property type="molecule type" value="Genomic_DNA"/>
</dbReference>
<evidence type="ECO:0000313" key="2">
    <source>
        <dbReference type="EMBL" id="CAL5141716.1"/>
    </source>
</evidence>
<organism evidence="2 3">
    <name type="scientific">Calicophoron daubneyi</name>
    <name type="common">Rumen fluke</name>
    <name type="synonym">Paramphistomum daubneyi</name>
    <dbReference type="NCBI Taxonomy" id="300641"/>
    <lineage>
        <taxon>Eukaryota</taxon>
        <taxon>Metazoa</taxon>
        <taxon>Spiralia</taxon>
        <taxon>Lophotrochozoa</taxon>
        <taxon>Platyhelminthes</taxon>
        <taxon>Trematoda</taxon>
        <taxon>Digenea</taxon>
        <taxon>Plagiorchiida</taxon>
        <taxon>Pronocephalata</taxon>
        <taxon>Paramphistomoidea</taxon>
        <taxon>Paramphistomidae</taxon>
        <taxon>Calicophoron</taxon>
    </lineage>
</organism>
<feature type="compositionally biased region" description="Low complexity" evidence="1">
    <location>
        <begin position="268"/>
        <end position="278"/>
    </location>
</feature>
<feature type="compositionally biased region" description="Polar residues" evidence="1">
    <location>
        <begin position="120"/>
        <end position="129"/>
    </location>
</feature>